<protein>
    <submittedName>
        <fullName evidence="3">Uncharacterized protein</fullName>
    </submittedName>
</protein>
<comment type="caution">
    <text evidence="3">The sequence shown here is derived from an EMBL/GenBank/DDBJ whole genome shotgun (WGS) entry which is preliminary data.</text>
</comment>
<evidence type="ECO:0000256" key="2">
    <source>
        <dbReference type="SAM" id="SignalP"/>
    </source>
</evidence>
<name>A0A0L0VSK7_9BASI</name>
<organism evidence="3 4">
    <name type="scientific">Puccinia striiformis f. sp. tritici PST-78</name>
    <dbReference type="NCBI Taxonomy" id="1165861"/>
    <lineage>
        <taxon>Eukaryota</taxon>
        <taxon>Fungi</taxon>
        <taxon>Dikarya</taxon>
        <taxon>Basidiomycota</taxon>
        <taxon>Pucciniomycotina</taxon>
        <taxon>Pucciniomycetes</taxon>
        <taxon>Pucciniales</taxon>
        <taxon>Pucciniaceae</taxon>
        <taxon>Puccinia</taxon>
    </lineage>
</organism>
<dbReference type="Proteomes" id="UP000054564">
    <property type="component" value="Unassembled WGS sequence"/>
</dbReference>
<sequence>MVGSSKVHLLVFLIGLITLRSIPSTPTRLSPEEIPKAPFVCPDLNGPPPPEPDEAEPVSPLRQIFHFEPSEPAIGTPSTLEPASSSQSPIINGHLSTGSLSSGRGETDQFIEQRVPSITESQHRRPLPIQSERITRREPPVIPNGVAQDVQEPIPKPSMISPNLSPAVDEPIAEPPFAERQAKHTELSGLPVEPRVKMLSHKESFVEELPARAPKRKGDDLVSTNNKVRSIPKQKGNLTGKIQKSLPSLQPKKKIAMRVNVAGSSTKDLQSAGKAIDRGQSSSKLNRKGKAKSRVSTEFFNEIQEGESSTPQEPPIHYRPEWLFRQLNSCNAKLGTRSGDGGFWIPREDSEEILETYRKRRLIFPVDFDDDVRREALARVIVNVAYQRLDLSGNLIMKNEILKPMNAKIISVSYPELSRRRMKRIDKIIRYVESVSTLTTFLIITYLTLFREHQSVILTSKTVDDILIFIAEFWRKIRTNDTKFLDKYPWAKGNINIINLSPRKKGVTEYSSWVYQKRCQLALAWHILDYWIEKTILDKKPALCWKNSNSISQVISLIFLSQNYRRVFDMIPSKLKLKPQSNK</sequence>
<evidence type="ECO:0000313" key="3">
    <source>
        <dbReference type="EMBL" id="KNF02256.1"/>
    </source>
</evidence>
<dbReference type="OrthoDB" id="10275929at2759"/>
<accession>A0A0L0VSK7</accession>
<feature type="compositionally biased region" description="Polar residues" evidence="1">
    <location>
        <begin position="76"/>
        <end position="104"/>
    </location>
</feature>
<proteinExistence type="predicted"/>
<keyword evidence="2" id="KW-0732">Signal</keyword>
<dbReference type="AlphaFoldDB" id="A0A0L0VSK7"/>
<evidence type="ECO:0000313" key="4">
    <source>
        <dbReference type="Proteomes" id="UP000054564"/>
    </source>
</evidence>
<feature type="chain" id="PRO_5005550568" evidence="2">
    <location>
        <begin position="25"/>
        <end position="583"/>
    </location>
</feature>
<feature type="region of interest" description="Disordered" evidence="1">
    <location>
        <begin position="264"/>
        <end position="292"/>
    </location>
</feature>
<evidence type="ECO:0000256" key="1">
    <source>
        <dbReference type="SAM" id="MobiDB-lite"/>
    </source>
</evidence>
<keyword evidence="4" id="KW-1185">Reference proteome</keyword>
<dbReference type="EMBL" id="AJIL01000024">
    <property type="protein sequence ID" value="KNF02256.1"/>
    <property type="molecule type" value="Genomic_DNA"/>
</dbReference>
<feature type="region of interest" description="Disordered" evidence="1">
    <location>
        <begin position="70"/>
        <end position="106"/>
    </location>
</feature>
<gene>
    <name evidence="3" type="ORF">PSTG_04466</name>
</gene>
<reference evidence="4" key="1">
    <citation type="submission" date="2014-03" db="EMBL/GenBank/DDBJ databases">
        <title>The Genome Sequence of Puccinia striiformis f. sp. tritici PST-78.</title>
        <authorList>
            <consortium name="The Broad Institute Genome Sequencing Platform"/>
            <person name="Cuomo C."/>
            <person name="Hulbert S."/>
            <person name="Chen X."/>
            <person name="Walker B."/>
            <person name="Young S.K."/>
            <person name="Zeng Q."/>
            <person name="Gargeya S."/>
            <person name="Fitzgerald M."/>
            <person name="Haas B."/>
            <person name="Abouelleil A."/>
            <person name="Alvarado L."/>
            <person name="Arachchi H.M."/>
            <person name="Berlin A.M."/>
            <person name="Chapman S.B."/>
            <person name="Goldberg J."/>
            <person name="Griggs A."/>
            <person name="Gujja S."/>
            <person name="Hansen M."/>
            <person name="Howarth C."/>
            <person name="Imamovic A."/>
            <person name="Larimer J."/>
            <person name="McCowan C."/>
            <person name="Montmayeur A."/>
            <person name="Murphy C."/>
            <person name="Neiman D."/>
            <person name="Pearson M."/>
            <person name="Priest M."/>
            <person name="Roberts A."/>
            <person name="Saif S."/>
            <person name="Shea T."/>
            <person name="Sisk P."/>
            <person name="Sykes S."/>
            <person name="Wortman J."/>
            <person name="Nusbaum C."/>
            <person name="Birren B."/>
        </authorList>
    </citation>
    <scope>NUCLEOTIDE SEQUENCE [LARGE SCALE GENOMIC DNA]</scope>
    <source>
        <strain evidence="4">race PST-78</strain>
    </source>
</reference>
<feature type="signal peptide" evidence="2">
    <location>
        <begin position="1"/>
        <end position="24"/>
    </location>
</feature>